<sequence>MEFLKARVEKDLGLPVYKPANGEKISIPTPSYSTIAIPEKLYTKALMLDPNPHKRNCPLEFALVKEDDGTLTVTDVDSQIEDTLNSVTFSENVKVDSIDWPGFTKKLKMLDPTLEVKEDGLDLFDSTVLLTHAENQINELEVIFDLSRESTLPKIYELIGARKEEDDS</sequence>
<accession>A0AC34FXX6</accession>
<organism evidence="1 2">
    <name type="scientific">Panagrolaimus sp. ES5</name>
    <dbReference type="NCBI Taxonomy" id="591445"/>
    <lineage>
        <taxon>Eukaryota</taxon>
        <taxon>Metazoa</taxon>
        <taxon>Ecdysozoa</taxon>
        <taxon>Nematoda</taxon>
        <taxon>Chromadorea</taxon>
        <taxon>Rhabditida</taxon>
        <taxon>Tylenchina</taxon>
        <taxon>Panagrolaimomorpha</taxon>
        <taxon>Panagrolaimoidea</taxon>
        <taxon>Panagrolaimidae</taxon>
        <taxon>Panagrolaimus</taxon>
    </lineage>
</organism>
<proteinExistence type="predicted"/>
<evidence type="ECO:0000313" key="2">
    <source>
        <dbReference type="WBParaSite" id="ES5_v2.g22055.t1"/>
    </source>
</evidence>
<name>A0AC34FXX6_9BILA</name>
<dbReference type="Proteomes" id="UP000887579">
    <property type="component" value="Unplaced"/>
</dbReference>
<dbReference type="WBParaSite" id="ES5_v2.g22055.t1">
    <property type="protein sequence ID" value="ES5_v2.g22055.t1"/>
    <property type="gene ID" value="ES5_v2.g22055"/>
</dbReference>
<protein>
    <submittedName>
        <fullName evidence="2">Uncharacterized protein</fullName>
    </submittedName>
</protein>
<evidence type="ECO:0000313" key="1">
    <source>
        <dbReference type="Proteomes" id="UP000887579"/>
    </source>
</evidence>
<reference evidence="2" key="1">
    <citation type="submission" date="2022-11" db="UniProtKB">
        <authorList>
            <consortium name="WormBaseParasite"/>
        </authorList>
    </citation>
    <scope>IDENTIFICATION</scope>
</reference>